<evidence type="ECO:0000313" key="3">
    <source>
        <dbReference type="Proteomes" id="UP001549921"/>
    </source>
</evidence>
<feature type="region of interest" description="Disordered" evidence="1">
    <location>
        <begin position="206"/>
        <end position="239"/>
    </location>
</feature>
<gene>
    <name evidence="2" type="ORF">ABMA28_007152</name>
</gene>
<proteinExistence type="predicted"/>
<name>A0ABD0TQ05_LOXSC</name>
<dbReference type="AlphaFoldDB" id="A0ABD0TQ05"/>
<accession>A0ABD0TQ05</accession>
<dbReference type="EMBL" id="JBEDNZ010000002">
    <property type="protein sequence ID" value="KAL0851332.1"/>
    <property type="molecule type" value="Genomic_DNA"/>
</dbReference>
<evidence type="ECO:0008006" key="4">
    <source>
        <dbReference type="Google" id="ProtNLM"/>
    </source>
</evidence>
<evidence type="ECO:0000256" key="1">
    <source>
        <dbReference type="SAM" id="MobiDB-lite"/>
    </source>
</evidence>
<dbReference type="Proteomes" id="UP001549921">
    <property type="component" value="Unassembled WGS sequence"/>
</dbReference>
<sequence>MAIIINELLTFIQNKLDVLDELSIVQICASNFTDAEIEAGKTILFKECAGGERVVQRKGEDKNKKNLKDIIKLLKESEPSGHPSFVAKDLNKLPPVNFDHVDVTRLLKDLNSMKLELQSIRADSVSKVDLLETQTTFSSELSTLRIVVEKIDKALIAKPHNGPTPRRHVPAISQTPPPLVPQPKPSVNCESPHTASYRDIIHRAKPASNAAQRTGQFSVPPVEGSSHSAQPSLSNTDNDGFQVVMHRKRIRKNMRGASQSSRIQVSEPRCAIYLSRAAKATTIQDIRDHIKDMNEDCIDCELLSQKREVNFNSFKVTVSGSKMKTFLDSKFWPTGLVYRRYRERSIITAEANK</sequence>
<protein>
    <recommendedName>
        <fullName evidence="4">Mutant cadherin</fullName>
    </recommendedName>
</protein>
<reference evidence="2 3" key="1">
    <citation type="submission" date="2024-06" db="EMBL/GenBank/DDBJ databases">
        <title>A chromosome-level genome assembly of beet webworm, Loxostege sticticalis.</title>
        <authorList>
            <person name="Zhang Y."/>
        </authorList>
    </citation>
    <scope>NUCLEOTIDE SEQUENCE [LARGE SCALE GENOMIC DNA]</scope>
    <source>
        <strain evidence="2">AQ028</strain>
        <tissue evidence="2">Male pupae</tissue>
    </source>
</reference>
<evidence type="ECO:0000313" key="2">
    <source>
        <dbReference type="EMBL" id="KAL0851332.1"/>
    </source>
</evidence>
<comment type="caution">
    <text evidence="2">The sequence shown here is derived from an EMBL/GenBank/DDBJ whole genome shotgun (WGS) entry which is preliminary data.</text>
</comment>
<feature type="compositionally biased region" description="Polar residues" evidence="1">
    <location>
        <begin position="225"/>
        <end position="239"/>
    </location>
</feature>
<organism evidence="2 3">
    <name type="scientific">Loxostege sticticalis</name>
    <name type="common">Beet webworm moth</name>
    <dbReference type="NCBI Taxonomy" id="481309"/>
    <lineage>
        <taxon>Eukaryota</taxon>
        <taxon>Metazoa</taxon>
        <taxon>Ecdysozoa</taxon>
        <taxon>Arthropoda</taxon>
        <taxon>Hexapoda</taxon>
        <taxon>Insecta</taxon>
        <taxon>Pterygota</taxon>
        <taxon>Neoptera</taxon>
        <taxon>Endopterygota</taxon>
        <taxon>Lepidoptera</taxon>
        <taxon>Glossata</taxon>
        <taxon>Ditrysia</taxon>
        <taxon>Pyraloidea</taxon>
        <taxon>Crambidae</taxon>
        <taxon>Pyraustinae</taxon>
        <taxon>Loxostege</taxon>
    </lineage>
</organism>